<dbReference type="Gene3D" id="3.40.50.300">
    <property type="entry name" value="P-loop containing nucleotide triphosphate hydrolases"/>
    <property type="match status" value="2"/>
</dbReference>
<dbReference type="InterPro" id="IPR000629">
    <property type="entry name" value="RNA-helicase_DEAD-box_CS"/>
</dbReference>
<keyword evidence="1 6" id="KW-0547">Nucleotide-binding</keyword>
<dbReference type="SMART" id="SM00487">
    <property type="entry name" value="DEXDc"/>
    <property type="match status" value="1"/>
</dbReference>
<dbReference type="PROSITE" id="PS51194">
    <property type="entry name" value="HELICASE_CTER"/>
    <property type="match status" value="1"/>
</dbReference>
<evidence type="ECO:0000256" key="5">
    <source>
        <dbReference type="ARBA" id="ARBA00022884"/>
    </source>
</evidence>
<dbReference type="InterPro" id="IPR001650">
    <property type="entry name" value="Helicase_C-like"/>
</dbReference>
<keyword evidence="5 7" id="KW-0694">RNA-binding</keyword>
<keyword evidence="2 6" id="KW-0378">Hydrolase</keyword>
<evidence type="ECO:0000256" key="3">
    <source>
        <dbReference type="ARBA" id="ARBA00022806"/>
    </source>
</evidence>
<dbReference type="Pfam" id="PF13959">
    <property type="entry name" value="CTE_SPB4"/>
    <property type="match status" value="1"/>
</dbReference>
<dbReference type="InterPro" id="IPR025313">
    <property type="entry name" value="SPB4-like_CTE"/>
</dbReference>
<feature type="region of interest" description="Disordered" evidence="8">
    <location>
        <begin position="1"/>
        <end position="32"/>
    </location>
</feature>
<feature type="compositionally biased region" description="Acidic residues" evidence="8">
    <location>
        <begin position="486"/>
        <end position="499"/>
    </location>
</feature>
<name>A0A7S0KT76_MICPS</name>
<feature type="compositionally biased region" description="Basic and acidic residues" evidence="8">
    <location>
        <begin position="682"/>
        <end position="705"/>
    </location>
</feature>
<evidence type="ECO:0000259" key="9">
    <source>
        <dbReference type="PROSITE" id="PS51192"/>
    </source>
</evidence>
<dbReference type="InterPro" id="IPR027417">
    <property type="entry name" value="P-loop_NTPase"/>
</dbReference>
<feature type="domain" description="Helicase ATP-binding" evidence="9">
    <location>
        <begin position="57"/>
        <end position="232"/>
    </location>
</feature>
<protein>
    <recommendedName>
        <fullName evidence="7">ATP-dependent RNA helicase</fullName>
        <ecNumber evidence="7">3.6.4.13</ecNumber>
    </recommendedName>
</protein>
<feature type="region of interest" description="Disordered" evidence="8">
    <location>
        <begin position="462"/>
        <end position="629"/>
    </location>
</feature>
<dbReference type="AlphaFoldDB" id="A0A7S0KT76"/>
<evidence type="ECO:0000259" key="10">
    <source>
        <dbReference type="PROSITE" id="PS51194"/>
    </source>
</evidence>
<evidence type="ECO:0000313" key="11">
    <source>
        <dbReference type="EMBL" id="CAD8589889.1"/>
    </source>
</evidence>
<dbReference type="PROSITE" id="PS00039">
    <property type="entry name" value="DEAD_ATP_HELICASE"/>
    <property type="match status" value="1"/>
</dbReference>
<keyword evidence="3 6" id="KW-0347">Helicase</keyword>
<proteinExistence type="inferred from homology"/>
<feature type="compositionally biased region" description="Acidic residues" evidence="8">
    <location>
        <begin position="740"/>
        <end position="749"/>
    </location>
</feature>
<dbReference type="PANTHER" id="PTHR24031">
    <property type="entry name" value="RNA HELICASE"/>
    <property type="match status" value="1"/>
</dbReference>
<dbReference type="GO" id="GO:0003723">
    <property type="term" value="F:RNA binding"/>
    <property type="evidence" value="ECO:0007669"/>
    <property type="project" value="UniProtKB-UniRule"/>
</dbReference>
<dbReference type="InterPro" id="IPR014001">
    <property type="entry name" value="Helicase_ATP-bd"/>
</dbReference>
<feature type="compositionally biased region" description="Basic residues" evidence="8">
    <location>
        <begin position="617"/>
        <end position="628"/>
    </location>
</feature>
<comment type="catalytic activity">
    <reaction evidence="7">
        <text>ATP + H2O = ADP + phosphate + H(+)</text>
        <dbReference type="Rhea" id="RHEA:13065"/>
        <dbReference type="ChEBI" id="CHEBI:15377"/>
        <dbReference type="ChEBI" id="CHEBI:15378"/>
        <dbReference type="ChEBI" id="CHEBI:30616"/>
        <dbReference type="ChEBI" id="CHEBI:43474"/>
        <dbReference type="ChEBI" id="CHEBI:456216"/>
        <dbReference type="EC" id="3.6.4.13"/>
    </reaction>
</comment>
<dbReference type="PROSITE" id="PS51192">
    <property type="entry name" value="HELICASE_ATP_BIND_1"/>
    <property type="match status" value="1"/>
</dbReference>
<feature type="compositionally biased region" description="Basic and acidic residues" evidence="8">
    <location>
        <begin position="500"/>
        <end position="513"/>
    </location>
</feature>
<evidence type="ECO:0000256" key="4">
    <source>
        <dbReference type="ARBA" id="ARBA00022840"/>
    </source>
</evidence>
<evidence type="ECO:0000256" key="1">
    <source>
        <dbReference type="ARBA" id="ARBA00022741"/>
    </source>
</evidence>
<accession>A0A7S0KT76</accession>
<dbReference type="SMART" id="SM00490">
    <property type="entry name" value="HELICc"/>
    <property type="match status" value="1"/>
</dbReference>
<dbReference type="EMBL" id="HBEV01009549">
    <property type="protein sequence ID" value="CAD8589889.1"/>
    <property type="molecule type" value="Transcribed_RNA"/>
</dbReference>
<comment type="function">
    <text evidence="7">RNA helicase.</text>
</comment>
<dbReference type="SUPFAM" id="SSF52540">
    <property type="entry name" value="P-loop containing nucleoside triphosphate hydrolases"/>
    <property type="match status" value="1"/>
</dbReference>
<comment type="domain">
    <text evidence="7">The Q motif is unique to and characteristic of the DEAD box family of RNA helicases and controls ATP binding and hydrolysis.</text>
</comment>
<feature type="compositionally biased region" description="Basic and acidic residues" evidence="8">
    <location>
        <begin position="591"/>
        <end position="601"/>
    </location>
</feature>
<feature type="compositionally biased region" description="Acidic residues" evidence="8">
    <location>
        <begin position="514"/>
        <end position="531"/>
    </location>
</feature>
<feature type="compositionally biased region" description="Acidic residues" evidence="8">
    <location>
        <begin position="576"/>
        <end position="590"/>
    </location>
</feature>
<keyword evidence="4 6" id="KW-0067">ATP-binding</keyword>
<dbReference type="GO" id="GO:0003724">
    <property type="term" value="F:RNA helicase activity"/>
    <property type="evidence" value="ECO:0007669"/>
    <property type="project" value="UniProtKB-EC"/>
</dbReference>
<dbReference type="CDD" id="cd17941">
    <property type="entry name" value="DEADc_DDX10"/>
    <property type="match status" value="1"/>
</dbReference>
<dbReference type="Pfam" id="PF00271">
    <property type="entry name" value="Helicase_C"/>
    <property type="match status" value="1"/>
</dbReference>
<evidence type="ECO:0000256" key="6">
    <source>
        <dbReference type="RuleBase" id="RU000492"/>
    </source>
</evidence>
<feature type="domain" description="Helicase C-terminal" evidence="10">
    <location>
        <begin position="245"/>
        <end position="416"/>
    </location>
</feature>
<dbReference type="InterPro" id="IPR011545">
    <property type="entry name" value="DEAD/DEAH_box_helicase_dom"/>
</dbReference>
<dbReference type="SMART" id="SM01178">
    <property type="entry name" value="DUF4217"/>
    <property type="match status" value="1"/>
</dbReference>
<evidence type="ECO:0000256" key="2">
    <source>
        <dbReference type="ARBA" id="ARBA00022801"/>
    </source>
</evidence>
<reference evidence="11" key="1">
    <citation type="submission" date="2021-01" db="EMBL/GenBank/DDBJ databases">
        <authorList>
            <person name="Corre E."/>
            <person name="Pelletier E."/>
            <person name="Niang G."/>
            <person name="Scheremetjew M."/>
            <person name="Finn R."/>
            <person name="Kale V."/>
            <person name="Holt S."/>
            <person name="Cochrane G."/>
            <person name="Meng A."/>
            <person name="Brown T."/>
            <person name="Cohen L."/>
        </authorList>
    </citation>
    <scope>NUCLEOTIDE SEQUENCE</scope>
    <source>
        <strain evidence="11">CCMP494</strain>
    </source>
</reference>
<dbReference type="GO" id="GO:0016787">
    <property type="term" value="F:hydrolase activity"/>
    <property type="evidence" value="ECO:0007669"/>
    <property type="project" value="UniProtKB-KW"/>
</dbReference>
<organism evidence="11">
    <name type="scientific">Micromonas pusilla</name>
    <name type="common">Picoplanktonic green alga</name>
    <name type="synonym">Chromulina pusilla</name>
    <dbReference type="NCBI Taxonomy" id="38833"/>
    <lineage>
        <taxon>Eukaryota</taxon>
        <taxon>Viridiplantae</taxon>
        <taxon>Chlorophyta</taxon>
        <taxon>Mamiellophyceae</taxon>
        <taxon>Mamiellales</taxon>
        <taxon>Mamiellaceae</taxon>
        <taxon>Micromonas</taxon>
    </lineage>
</organism>
<dbReference type="EC" id="3.6.4.13" evidence="7"/>
<feature type="compositionally biased region" description="Basic and acidic residues" evidence="8">
    <location>
        <begin position="564"/>
        <end position="575"/>
    </location>
</feature>
<evidence type="ECO:0000256" key="8">
    <source>
        <dbReference type="SAM" id="MobiDB-lite"/>
    </source>
</evidence>
<evidence type="ECO:0000256" key="7">
    <source>
        <dbReference type="RuleBase" id="RU365068"/>
    </source>
</evidence>
<comment type="similarity">
    <text evidence="6">Belongs to the DEAD box helicase family.</text>
</comment>
<dbReference type="CDD" id="cd18787">
    <property type="entry name" value="SF2_C_DEAD"/>
    <property type="match status" value="1"/>
</dbReference>
<dbReference type="Pfam" id="PF00270">
    <property type="entry name" value="DEAD"/>
    <property type="match status" value="1"/>
</dbReference>
<sequence length="785" mass="85775">MAGAVAKGAEGGSEPPKQRTAEGPRFSSLTPPLRPESLEVLAAQGFERATPVQAAAIGLLAGNKDVAVEACTGSGKTLAFIVPTLEALYRAKWGRQDGIGGLIIAPTRELATQIFQQLVAAGKHHSLSAGLLIGGKNVKEEKDTVNRMNLLVCTPGRLLQHMDETPMFDCVSLKVLVLDEADRILDLGFRETLAAILENLPKKGRQTLLFSATQTKSVKDLARLSMRDPEYLAVHAESAHATPPKLSQMVATCELDKKMETMWAFIKSHLTSKTLVFLSSCKQVRFVHEMFRRMRPGIPVAMLHGRMKQMKRMATFDAFCKAKHTVLFATDVAARGLDFPSVDWVLQADCPEDVPCYIHRVGRTARYTAEGKGLLLLTPSESAFAKELAAAKVPLKTMKLNQAKNQKITSSIQGLLGKDTELKYLAQRAVVSYLRSIYLQPNKDVFDVNALDVDAYAHSMGLPNPPRLRFLKSQKGAGKNGKKEEDSDDSEGDDSESEEAPARAEPPRAKARDDDDSDSDEDDSDEDDSDEEHDKTKSAGVLKRVGGGHFGMKVDDADSDDDLMTVKRADHRLDDAADYDDDDGDDSRDDDGERHLSERAKAVLAEGPVDLAERMRQKAKKGKLRIKQGGHGANERVVFGEDGEAMAPLEALGVKSRSDGPVPDGGEELAAAAKAHYDKIRAERLRADKADRLREKERLRDIRNKERVKRRKADGLTQSDSDGDSDEEAGARLGGASDSDGSESESESEEPGKRRKVDVAVAGMAAKDETVESMEERALRLLRGK</sequence>
<gene>
    <name evidence="11" type="ORF">MSP1404_LOCUS7293</name>
</gene>
<dbReference type="GO" id="GO:0005524">
    <property type="term" value="F:ATP binding"/>
    <property type="evidence" value="ECO:0007669"/>
    <property type="project" value="UniProtKB-UniRule"/>
</dbReference>
<feature type="region of interest" description="Disordered" evidence="8">
    <location>
        <begin position="682"/>
        <end position="773"/>
    </location>
</feature>